<dbReference type="Proteomes" id="UP000246678">
    <property type="component" value="Segment"/>
</dbReference>
<evidence type="ECO:0000313" key="2">
    <source>
        <dbReference type="Proteomes" id="UP000246678"/>
    </source>
</evidence>
<dbReference type="KEGG" id="vg:54991149"/>
<evidence type="ECO:0000313" key="1">
    <source>
        <dbReference type="EMBL" id="AWD90729.1"/>
    </source>
</evidence>
<protein>
    <submittedName>
        <fullName evidence="1">Uncharacterized protein</fullName>
    </submittedName>
</protein>
<reference evidence="2" key="1">
    <citation type="submission" date="2018-03" db="EMBL/GenBank/DDBJ databases">
        <title>Phage therapy in agriculture - a green tech approach to combat plant pathogenic bacteria.</title>
        <authorList>
            <person name="Djurhuus A.M."/>
            <person name="Carstens A.B."/>
            <person name="Hansen L.H."/>
        </authorList>
    </citation>
    <scope>NUCLEOTIDE SEQUENCE [LARGE SCALE GENOMIC DNA]</scope>
</reference>
<proteinExistence type="predicted"/>
<dbReference type="EMBL" id="MH113815">
    <property type="protein sequence ID" value="AWD90729.1"/>
    <property type="molecule type" value="Genomic_DNA"/>
</dbReference>
<accession>A0A2S1GMX3</accession>
<dbReference type="RefSeq" id="YP_009800647.1">
    <property type="nucleotide sequence ID" value="NC_047957.1"/>
</dbReference>
<keyword evidence="2" id="KW-1185">Reference proteome</keyword>
<dbReference type="GeneID" id="54991149"/>
<sequence>MKQHSIAANWVHSMDANSIGPSLFGALKSRQYHDETQLSLDESWPTSLQLDFAELEKRVMAIYTDPLNKQRAQFAARLRSLDKNLYYKWLYQGCLTNTERDTIHCIANGVRAESK</sequence>
<organism evidence="1 2">
    <name type="scientific">Pseudomonas phage Alpheus</name>
    <dbReference type="NCBI Taxonomy" id="2163983"/>
    <lineage>
        <taxon>Viruses</taxon>
        <taxon>Duplodnaviria</taxon>
        <taxon>Heunggongvirae</taxon>
        <taxon>Uroviricota</taxon>
        <taxon>Caudoviricetes</taxon>
        <taxon>Autographivirales</taxon>
        <taxon>Autosignataviridae</taxon>
        <taxon>Colwellvirinae</taxon>
        <taxon>Nerthusvirus</taxon>
        <taxon>Nerthusvirus alpheus</taxon>
        <taxon>Uliginvirus alpheus</taxon>
    </lineage>
</organism>
<name>A0A2S1GMX3_9CAUD</name>